<dbReference type="InterPro" id="IPR025110">
    <property type="entry name" value="AMP-bd_C"/>
</dbReference>
<evidence type="ECO:0000256" key="2">
    <source>
        <dbReference type="ARBA" id="ARBA00022598"/>
    </source>
</evidence>
<accession>A0ABS9E5E6</accession>
<dbReference type="RefSeq" id="WP_236112715.1">
    <property type="nucleotide sequence ID" value="NZ_JAKGTI010000001.1"/>
</dbReference>
<dbReference type="InterPro" id="IPR042099">
    <property type="entry name" value="ANL_N_sf"/>
</dbReference>
<protein>
    <submittedName>
        <fullName evidence="5">AMP-binding protein</fullName>
    </submittedName>
</protein>
<evidence type="ECO:0000313" key="6">
    <source>
        <dbReference type="Proteomes" id="UP001201217"/>
    </source>
</evidence>
<gene>
    <name evidence="5" type="ORF">L1I42_01390</name>
</gene>
<dbReference type="Pfam" id="PF13193">
    <property type="entry name" value="AMP-binding_C"/>
    <property type="match status" value="1"/>
</dbReference>
<dbReference type="PANTHER" id="PTHR43201">
    <property type="entry name" value="ACYL-COA SYNTHETASE"/>
    <property type="match status" value="1"/>
</dbReference>
<evidence type="ECO:0000313" key="5">
    <source>
        <dbReference type="EMBL" id="MCF4097139.1"/>
    </source>
</evidence>
<dbReference type="EMBL" id="JAKGTI010000001">
    <property type="protein sequence ID" value="MCF4097139.1"/>
    <property type="molecule type" value="Genomic_DNA"/>
</dbReference>
<proteinExistence type="inferred from homology"/>
<dbReference type="Gene3D" id="3.40.50.12780">
    <property type="entry name" value="N-terminal domain of ligase-like"/>
    <property type="match status" value="1"/>
</dbReference>
<dbReference type="Proteomes" id="UP001201217">
    <property type="component" value="Unassembled WGS sequence"/>
</dbReference>
<evidence type="ECO:0000259" key="3">
    <source>
        <dbReference type="Pfam" id="PF00501"/>
    </source>
</evidence>
<sequence>MSSEIVARIKYHLSSDPERPTLFAGQEVLTAGTLLAQIEATEAQLRDAGSSAQIALALPTSVEALVLFIAALNVARNTIYFDPNWPVETRQRILDFVQPDLLIDQSAWTCLQGGNAPGGDAHYTCFTSGSTGLPKGCLRHESSWLASFEADQSFSDITAQSAILVAGSFAHSLFTYAAIRGLVAGAKIVLLPNFHPGALLRQIERHQQTVLFAVPTQLDALVNVAKGTYPKLSKVLCTGSKLAPHLAAKVKDHFSKAALIEFYGTSELSYVAARPVQQDDAPSLVGKPLSPVHIEILNDEGQPVPPGETGQVFVQSPMAFKTYLTESGQRDMPNRISVGDTGFLDGQGNLHLVGRADRMFTVSGRNVAPEEIEAALQKLPYVTHAAVWGKEDAKRGHQIVAALQLKSAPSRVQILSDLRPHLTPYLMPQYLFAADDWPHTSSGKTDLQKLNAQWQANQLRELT</sequence>
<keyword evidence="6" id="KW-1185">Reference proteome</keyword>
<feature type="domain" description="AMP-binding enzyme C-terminal" evidence="4">
    <location>
        <begin position="371"/>
        <end position="444"/>
    </location>
</feature>
<evidence type="ECO:0000256" key="1">
    <source>
        <dbReference type="ARBA" id="ARBA00006432"/>
    </source>
</evidence>
<dbReference type="InterPro" id="IPR045851">
    <property type="entry name" value="AMP-bd_C_sf"/>
</dbReference>
<reference evidence="5 6" key="1">
    <citation type="submission" date="2022-01" db="EMBL/GenBank/DDBJ databases">
        <title>Maritalea mediterranea sp. nov., isolated from marine plastic residues from the Malva-rosa beach (Valencia, Spain).</title>
        <authorList>
            <person name="Vidal-Verdu A."/>
            <person name="Molina-Menor E."/>
            <person name="Pascual J."/>
            <person name="Pereto J."/>
            <person name="Porcar M."/>
        </authorList>
    </citation>
    <scope>NUCLEOTIDE SEQUENCE [LARGE SCALE GENOMIC DNA]</scope>
    <source>
        <strain evidence="5 6">P4.10X</strain>
    </source>
</reference>
<feature type="domain" description="AMP-dependent synthetase/ligase" evidence="3">
    <location>
        <begin position="119"/>
        <end position="324"/>
    </location>
</feature>
<dbReference type="InterPro" id="IPR000873">
    <property type="entry name" value="AMP-dep_synth/lig_dom"/>
</dbReference>
<evidence type="ECO:0000259" key="4">
    <source>
        <dbReference type="Pfam" id="PF13193"/>
    </source>
</evidence>
<dbReference type="Gene3D" id="3.30.300.30">
    <property type="match status" value="1"/>
</dbReference>
<keyword evidence="2" id="KW-0436">Ligase</keyword>
<name>A0ABS9E5E6_9HYPH</name>
<comment type="similarity">
    <text evidence="1">Belongs to the ATP-dependent AMP-binding enzyme family.</text>
</comment>
<organism evidence="5 6">
    <name type="scientific">Maritalea mediterranea</name>
    <dbReference type="NCBI Taxonomy" id="2909667"/>
    <lineage>
        <taxon>Bacteria</taxon>
        <taxon>Pseudomonadati</taxon>
        <taxon>Pseudomonadota</taxon>
        <taxon>Alphaproteobacteria</taxon>
        <taxon>Hyphomicrobiales</taxon>
        <taxon>Devosiaceae</taxon>
        <taxon>Maritalea</taxon>
    </lineage>
</organism>
<comment type="caution">
    <text evidence="5">The sequence shown here is derived from an EMBL/GenBank/DDBJ whole genome shotgun (WGS) entry which is preliminary data.</text>
</comment>
<dbReference type="Pfam" id="PF00501">
    <property type="entry name" value="AMP-binding"/>
    <property type="match status" value="1"/>
</dbReference>
<dbReference type="SUPFAM" id="SSF56801">
    <property type="entry name" value="Acetyl-CoA synthetase-like"/>
    <property type="match status" value="1"/>
</dbReference>
<dbReference type="PANTHER" id="PTHR43201:SF5">
    <property type="entry name" value="MEDIUM-CHAIN ACYL-COA LIGASE ACSF2, MITOCHONDRIAL"/>
    <property type="match status" value="1"/>
</dbReference>